<gene>
    <name evidence="2" type="ORF">GGX14DRAFT_453911</name>
</gene>
<comment type="caution">
    <text evidence="2">The sequence shown here is derived from an EMBL/GenBank/DDBJ whole genome shotgun (WGS) entry which is preliminary data.</text>
</comment>
<sequence>MPPTSPEHAINDSYLPQAELRDGTPTQAAPMANLDRTLPPCSAMPHNDLSFPSINADFPPVLDAGKLDGLANRGVPPIRELFPKLVHNSTAPATSVSEPEVVPARPFAPPTTLQPSADPFRATLPSNSPLRAAFRPLPDGLRTAYRYRAPRALLTPPDPAACGGPRACLAWLREQTPKTDRASGTAVGEDMEVDVQAVQRAPFVGSYHAVPPAPGAVASRAPGGPLAGTPRVYAVHDGGWRVYTCNPTAPLHGPTLSAATGPPGGFAPAHLSSQPPLVYAPWPRPAASRKRFKHPPPVFGPTHNWSSAASQVAPVQVEARAKRARSMSDNSGEGAGTGAGVLVEARPRKRVRRLGGAHGA</sequence>
<name>A0AAD6YC67_9AGAR</name>
<proteinExistence type="predicted"/>
<accession>A0AAD6YC67</accession>
<feature type="compositionally biased region" description="Basic residues" evidence="1">
    <location>
        <begin position="347"/>
        <end position="360"/>
    </location>
</feature>
<reference evidence="2" key="1">
    <citation type="submission" date="2023-03" db="EMBL/GenBank/DDBJ databases">
        <title>Massive genome expansion in bonnet fungi (Mycena s.s.) driven by repeated elements and novel gene families across ecological guilds.</title>
        <authorList>
            <consortium name="Lawrence Berkeley National Laboratory"/>
            <person name="Harder C.B."/>
            <person name="Miyauchi S."/>
            <person name="Viragh M."/>
            <person name="Kuo A."/>
            <person name="Thoen E."/>
            <person name="Andreopoulos B."/>
            <person name="Lu D."/>
            <person name="Skrede I."/>
            <person name="Drula E."/>
            <person name="Henrissat B."/>
            <person name="Morin E."/>
            <person name="Kohler A."/>
            <person name="Barry K."/>
            <person name="LaButti K."/>
            <person name="Morin E."/>
            <person name="Salamov A."/>
            <person name="Lipzen A."/>
            <person name="Mereny Z."/>
            <person name="Hegedus B."/>
            <person name="Baldrian P."/>
            <person name="Stursova M."/>
            <person name="Weitz H."/>
            <person name="Taylor A."/>
            <person name="Grigoriev I.V."/>
            <person name="Nagy L.G."/>
            <person name="Martin F."/>
            <person name="Kauserud H."/>
        </authorList>
    </citation>
    <scope>NUCLEOTIDE SEQUENCE</scope>
    <source>
        <strain evidence="2">9144</strain>
    </source>
</reference>
<dbReference type="AlphaFoldDB" id="A0AAD6YC67"/>
<organism evidence="2 3">
    <name type="scientific">Mycena pura</name>
    <dbReference type="NCBI Taxonomy" id="153505"/>
    <lineage>
        <taxon>Eukaryota</taxon>
        <taxon>Fungi</taxon>
        <taxon>Dikarya</taxon>
        <taxon>Basidiomycota</taxon>
        <taxon>Agaricomycotina</taxon>
        <taxon>Agaricomycetes</taxon>
        <taxon>Agaricomycetidae</taxon>
        <taxon>Agaricales</taxon>
        <taxon>Marasmiineae</taxon>
        <taxon>Mycenaceae</taxon>
        <taxon>Mycena</taxon>
    </lineage>
</organism>
<evidence type="ECO:0000313" key="3">
    <source>
        <dbReference type="Proteomes" id="UP001219525"/>
    </source>
</evidence>
<protein>
    <submittedName>
        <fullName evidence="2">Uncharacterized protein</fullName>
    </submittedName>
</protein>
<feature type="region of interest" description="Disordered" evidence="1">
    <location>
        <begin position="107"/>
        <end position="131"/>
    </location>
</feature>
<dbReference type="Proteomes" id="UP001219525">
    <property type="component" value="Unassembled WGS sequence"/>
</dbReference>
<evidence type="ECO:0000256" key="1">
    <source>
        <dbReference type="SAM" id="MobiDB-lite"/>
    </source>
</evidence>
<feature type="region of interest" description="Disordered" evidence="1">
    <location>
        <begin position="1"/>
        <end position="39"/>
    </location>
</feature>
<evidence type="ECO:0000313" key="2">
    <source>
        <dbReference type="EMBL" id="KAJ7208555.1"/>
    </source>
</evidence>
<dbReference type="EMBL" id="JARJCW010000033">
    <property type="protein sequence ID" value="KAJ7208555.1"/>
    <property type="molecule type" value="Genomic_DNA"/>
</dbReference>
<keyword evidence="3" id="KW-1185">Reference proteome</keyword>
<feature type="region of interest" description="Disordered" evidence="1">
    <location>
        <begin position="323"/>
        <end position="360"/>
    </location>
</feature>